<dbReference type="InterPro" id="IPR000182">
    <property type="entry name" value="GNAT_dom"/>
</dbReference>
<reference evidence="2 3" key="1">
    <citation type="submission" date="2022-10" db="EMBL/GenBank/DDBJ databases">
        <title>The complete genomes of actinobacterial strains from the NBC collection.</title>
        <authorList>
            <person name="Joergensen T.S."/>
            <person name="Alvarez Arevalo M."/>
            <person name="Sterndorff E.B."/>
            <person name="Faurdal D."/>
            <person name="Vuksanovic O."/>
            <person name="Mourched A.-S."/>
            <person name="Charusanti P."/>
            <person name="Shaw S."/>
            <person name="Blin K."/>
            <person name="Weber T."/>
        </authorList>
    </citation>
    <scope>NUCLEOTIDE SEQUENCE [LARGE SCALE GENOMIC DNA]</scope>
    <source>
        <strain evidence="2 3">NBC 01752</strain>
    </source>
</reference>
<gene>
    <name evidence="2" type="ORF">OHB35_50475</name>
</gene>
<dbReference type="GeneID" id="93925610"/>
<evidence type="ECO:0000313" key="3">
    <source>
        <dbReference type="Proteomes" id="UP001340816"/>
    </source>
</evidence>
<dbReference type="CDD" id="cd04301">
    <property type="entry name" value="NAT_SF"/>
    <property type="match status" value="1"/>
</dbReference>
<proteinExistence type="predicted"/>
<evidence type="ECO:0000313" key="2">
    <source>
        <dbReference type="EMBL" id="WSD22015.1"/>
    </source>
</evidence>
<dbReference type="Proteomes" id="UP001340816">
    <property type="component" value="Chromosome"/>
</dbReference>
<accession>A0ABZ1HWX9</accession>
<dbReference type="GO" id="GO:0016746">
    <property type="term" value="F:acyltransferase activity"/>
    <property type="evidence" value="ECO:0007669"/>
    <property type="project" value="UniProtKB-KW"/>
</dbReference>
<dbReference type="EMBL" id="CP109135">
    <property type="protein sequence ID" value="WSD22015.1"/>
    <property type="molecule type" value="Genomic_DNA"/>
</dbReference>
<feature type="domain" description="N-acetyltransferase" evidence="1">
    <location>
        <begin position="1"/>
        <end position="144"/>
    </location>
</feature>
<keyword evidence="2" id="KW-0808">Transferase</keyword>
<dbReference type="InterPro" id="IPR016181">
    <property type="entry name" value="Acyl_CoA_acyltransferase"/>
</dbReference>
<dbReference type="PROSITE" id="PS51186">
    <property type="entry name" value="GNAT"/>
    <property type="match status" value="1"/>
</dbReference>
<dbReference type="EC" id="2.3.1.-" evidence="2"/>
<dbReference type="SUPFAM" id="SSF55729">
    <property type="entry name" value="Acyl-CoA N-acyltransferases (Nat)"/>
    <property type="match status" value="1"/>
</dbReference>
<dbReference type="Pfam" id="PF13508">
    <property type="entry name" value="Acetyltransf_7"/>
    <property type="match status" value="1"/>
</dbReference>
<keyword evidence="2" id="KW-0012">Acyltransferase</keyword>
<sequence>MRRAREGDGPALAELSRPFARTGALRGRPASLYQSKALDFLVAQAPEGDLEGCLGLSEHASVGVLYNFCVADHRQGSGMGSSLLQAAFARARSQALTMLFTATTGSGRLFLSHGFRPADPGLAPAAWARALDPDRDTRVLARTL</sequence>
<dbReference type="RefSeq" id="WP_326763191.1">
    <property type="nucleotide sequence ID" value="NZ_CP108382.1"/>
</dbReference>
<keyword evidence="3" id="KW-1185">Reference proteome</keyword>
<name>A0ABZ1HWX9_STRPH</name>
<protein>
    <submittedName>
        <fullName evidence="2">GNAT family N-acetyltransferase</fullName>
        <ecNumber evidence="2">2.3.1.-</ecNumber>
    </submittedName>
</protein>
<evidence type="ECO:0000259" key="1">
    <source>
        <dbReference type="PROSITE" id="PS51186"/>
    </source>
</evidence>
<dbReference type="Gene3D" id="3.40.630.30">
    <property type="match status" value="1"/>
</dbReference>
<organism evidence="2 3">
    <name type="scientific">Streptomyces phaeochromogenes</name>
    <dbReference type="NCBI Taxonomy" id="1923"/>
    <lineage>
        <taxon>Bacteria</taxon>
        <taxon>Bacillati</taxon>
        <taxon>Actinomycetota</taxon>
        <taxon>Actinomycetes</taxon>
        <taxon>Kitasatosporales</taxon>
        <taxon>Streptomycetaceae</taxon>
        <taxon>Streptomyces</taxon>
        <taxon>Streptomyces phaeochromogenes group</taxon>
    </lineage>
</organism>